<protein>
    <submittedName>
        <fullName evidence="2">Uncharacterized protein</fullName>
    </submittedName>
</protein>
<gene>
    <name evidence="2" type="ORF">MRATA1EN1_LOCUS15631</name>
</gene>
<evidence type="ECO:0000313" key="2">
    <source>
        <dbReference type="EMBL" id="CAI9166669.1"/>
    </source>
</evidence>
<feature type="region of interest" description="Disordered" evidence="1">
    <location>
        <begin position="62"/>
        <end position="85"/>
    </location>
</feature>
<organism evidence="2 3">
    <name type="scientific">Rangifer tarandus platyrhynchus</name>
    <name type="common">Svalbard reindeer</name>
    <dbReference type="NCBI Taxonomy" id="3082113"/>
    <lineage>
        <taxon>Eukaryota</taxon>
        <taxon>Metazoa</taxon>
        <taxon>Chordata</taxon>
        <taxon>Craniata</taxon>
        <taxon>Vertebrata</taxon>
        <taxon>Euteleostomi</taxon>
        <taxon>Mammalia</taxon>
        <taxon>Eutheria</taxon>
        <taxon>Laurasiatheria</taxon>
        <taxon>Artiodactyla</taxon>
        <taxon>Ruminantia</taxon>
        <taxon>Pecora</taxon>
        <taxon>Cervidae</taxon>
        <taxon>Odocoileinae</taxon>
        <taxon>Rangifer</taxon>
    </lineage>
</organism>
<feature type="region of interest" description="Disordered" evidence="1">
    <location>
        <begin position="1"/>
        <end position="26"/>
    </location>
</feature>
<reference evidence="2" key="1">
    <citation type="submission" date="2023-04" db="EMBL/GenBank/DDBJ databases">
        <authorList>
            <consortium name="ELIXIR-Norway"/>
        </authorList>
    </citation>
    <scope>NUCLEOTIDE SEQUENCE [LARGE SCALE GENOMIC DNA]</scope>
</reference>
<proteinExistence type="predicted"/>
<keyword evidence="3" id="KW-1185">Reference proteome</keyword>
<evidence type="ECO:0000256" key="1">
    <source>
        <dbReference type="SAM" id="MobiDB-lite"/>
    </source>
</evidence>
<accession>A0ABN8YYR7</accession>
<dbReference type="EMBL" id="OX459962">
    <property type="protein sequence ID" value="CAI9166669.1"/>
    <property type="molecule type" value="Genomic_DNA"/>
</dbReference>
<dbReference type="Proteomes" id="UP001176941">
    <property type="component" value="Chromosome 26"/>
</dbReference>
<name>A0ABN8YYR7_RANTA</name>
<evidence type="ECO:0000313" key="3">
    <source>
        <dbReference type="Proteomes" id="UP001176941"/>
    </source>
</evidence>
<sequence length="113" mass="11297">MRKLARPRASGCAGSQGRGGSVPGASAGEPCRCLPSSARCPHSAQGSGCVQGAVRCRWVSTGPSRDDGGCLQLSPRPWEGGSGALRRSGVVQAGNLSVSPLAPVCGQDTAPPQ</sequence>